<accession>A0A4R3SXU0</accession>
<sequence>MKEFRSIVIDADSNTYTIKDGTQGEYKLSEIKKYSILNEHANYRGKAEPFLHQVLGGASSFIAVEPKLYVGIKITTTANETLAVYISENPVLFNSDLYMEDKKEAERVKAVFDEFFKK</sequence>
<organism evidence="1 2">
    <name type="scientific">Longicatena caecimuris</name>
    <dbReference type="NCBI Taxonomy" id="1796635"/>
    <lineage>
        <taxon>Bacteria</taxon>
        <taxon>Bacillati</taxon>
        <taxon>Bacillota</taxon>
        <taxon>Erysipelotrichia</taxon>
        <taxon>Erysipelotrichales</taxon>
        <taxon>Erysipelotrichaceae</taxon>
        <taxon>Longicatena</taxon>
    </lineage>
</organism>
<dbReference type="AlphaFoldDB" id="A0A4R3SXU0"/>
<dbReference type="EMBL" id="SMBP01000025">
    <property type="protein sequence ID" value="TCU53848.1"/>
    <property type="molecule type" value="Genomic_DNA"/>
</dbReference>
<name>A0A4R3SXU0_9FIRM</name>
<proteinExistence type="predicted"/>
<protein>
    <submittedName>
        <fullName evidence="1">Uncharacterized protein</fullName>
    </submittedName>
</protein>
<comment type="caution">
    <text evidence="1">The sequence shown here is derived from an EMBL/GenBank/DDBJ whole genome shotgun (WGS) entry which is preliminary data.</text>
</comment>
<evidence type="ECO:0000313" key="1">
    <source>
        <dbReference type="EMBL" id="TCU53848.1"/>
    </source>
</evidence>
<reference evidence="1 2" key="1">
    <citation type="submission" date="2019-03" db="EMBL/GenBank/DDBJ databases">
        <title>Genomic Encyclopedia of Type Strains, Phase IV (KMG-IV): sequencing the most valuable type-strain genomes for metagenomic binning, comparative biology and taxonomic classification.</title>
        <authorList>
            <person name="Goeker M."/>
        </authorList>
    </citation>
    <scope>NUCLEOTIDE SEQUENCE [LARGE SCALE GENOMIC DNA]</scope>
    <source>
        <strain evidence="1 2">DSM 29481</strain>
    </source>
</reference>
<keyword evidence="2" id="KW-1185">Reference proteome</keyword>
<gene>
    <name evidence="1" type="ORF">EDD61_12513</name>
</gene>
<dbReference type="RefSeq" id="WP_132225598.1">
    <property type="nucleotide sequence ID" value="NZ_JADPGE010000039.1"/>
</dbReference>
<dbReference type="Proteomes" id="UP000295773">
    <property type="component" value="Unassembled WGS sequence"/>
</dbReference>
<evidence type="ECO:0000313" key="2">
    <source>
        <dbReference type="Proteomes" id="UP000295773"/>
    </source>
</evidence>